<reference evidence="2" key="1">
    <citation type="submission" date="2025-08" db="UniProtKB">
        <authorList>
            <consortium name="RefSeq"/>
        </authorList>
    </citation>
    <scope>IDENTIFICATION</scope>
    <source>
        <tissue evidence="2">Muscle</tissue>
    </source>
</reference>
<sequence length="308" mass="35751">MTRIEKKCTTMSNTEELMTDIYNTLVQIRYPKITTALANNIEVTILNGENRLSLLSWLLAEKFPLIASKLQKLKGAALEEELLRSYSEIGICTDKKLFLGNCLLKEQLPTLRLLLDFMKCLFLKSFDTEYDEKESTDDILNVYINEDSNTFTCNVEPKLNYSESMQYFENLQKYLNEHQELSSTFEFKKEEHVVEQVSKDEKKKTNENDRDSLFNEEKKNFIEAYSSIDSWSPFNAKSIKNKSYSMDADINDIYSKFSSLTQFLQAKEEILNANIPKEIGKLNTPLNETVENIVIHTEEAKNGYVDTY</sequence>
<dbReference type="GeneID" id="117231887"/>
<evidence type="ECO:0000313" key="2">
    <source>
        <dbReference type="RefSeq" id="XP_033346652.1"/>
    </source>
</evidence>
<proteinExistence type="predicted"/>
<name>A0A6J3K0R2_9HYME</name>
<dbReference type="KEGG" id="bvk:117231887"/>
<dbReference type="AlphaFoldDB" id="A0A6J3K0R2"/>
<dbReference type="RefSeq" id="XP_033346652.1">
    <property type="nucleotide sequence ID" value="XM_033490761.1"/>
</dbReference>
<dbReference type="Proteomes" id="UP000504631">
    <property type="component" value="Unplaced"/>
</dbReference>
<keyword evidence="1" id="KW-1185">Reference proteome</keyword>
<gene>
    <name evidence="2" type="primary">LOC117231887</name>
</gene>
<evidence type="ECO:0000313" key="1">
    <source>
        <dbReference type="Proteomes" id="UP000504631"/>
    </source>
</evidence>
<organism evidence="1 2">
    <name type="scientific">Bombus vosnesenskii</name>
    <dbReference type="NCBI Taxonomy" id="207650"/>
    <lineage>
        <taxon>Eukaryota</taxon>
        <taxon>Metazoa</taxon>
        <taxon>Ecdysozoa</taxon>
        <taxon>Arthropoda</taxon>
        <taxon>Hexapoda</taxon>
        <taxon>Insecta</taxon>
        <taxon>Pterygota</taxon>
        <taxon>Neoptera</taxon>
        <taxon>Endopterygota</taxon>
        <taxon>Hymenoptera</taxon>
        <taxon>Apocrita</taxon>
        <taxon>Aculeata</taxon>
        <taxon>Apoidea</taxon>
        <taxon>Anthophila</taxon>
        <taxon>Apidae</taxon>
        <taxon>Bombus</taxon>
        <taxon>Pyrobombus</taxon>
    </lineage>
</organism>
<accession>A0A6J3K0R2</accession>
<protein>
    <submittedName>
        <fullName evidence="2">Uncharacterized protein LOC117231887</fullName>
    </submittedName>
</protein>